<evidence type="ECO:0000259" key="17">
    <source>
        <dbReference type="PROSITE" id="PS51178"/>
    </source>
</evidence>
<keyword evidence="4" id="KW-0808">Transferase</keyword>
<dbReference type="SMART" id="SM00740">
    <property type="entry name" value="PASTA"/>
    <property type="match status" value="3"/>
</dbReference>
<feature type="region of interest" description="Disordered" evidence="14">
    <location>
        <begin position="646"/>
        <end position="676"/>
    </location>
</feature>
<dbReference type="Pfam" id="PF03793">
    <property type="entry name" value="PASTA"/>
    <property type="match status" value="3"/>
</dbReference>
<reference evidence="18 19" key="1">
    <citation type="submission" date="2016-04" db="EMBL/GenBank/DDBJ databases">
        <title>Complete genome sequence of Fictibacillus phosphorivorans G25-29, a strain toxic to nematodes.</title>
        <authorList>
            <person name="Zheng Z."/>
        </authorList>
    </citation>
    <scope>NUCLEOTIDE SEQUENCE [LARGE SCALE GENOMIC DNA]</scope>
    <source>
        <strain evidence="18 19">G25-29</strain>
    </source>
</reference>
<evidence type="ECO:0000256" key="14">
    <source>
        <dbReference type="SAM" id="MobiDB-lite"/>
    </source>
</evidence>
<keyword evidence="5 13" id="KW-0547">Nucleotide-binding</keyword>
<dbReference type="STRING" id="1221500.ABE65_008390"/>
<evidence type="ECO:0000256" key="15">
    <source>
        <dbReference type="SAM" id="Phobius"/>
    </source>
</evidence>
<name>A0A160ILP4_9BACL</name>
<dbReference type="Gene3D" id="3.30.10.20">
    <property type="match status" value="3"/>
</dbReference>
<dbReference type="GO" id="GO:0005524">
    <property type="term" value="F:ATP binding"/>
    <property type="evidence" value="ECO:0007669"/>
    <property type="project" value="UniProtKB-UniRule"/>
</dbReference>
<gene>
    <name evidence="18" type="ORF">ABE65_008390</name>
</gene>
<keyword evidence="2" id="KW-0723">Serine/threonine-protein kinase</keyword>
<feature type="compositionally biased region" description="Acidic residues" evidence="14">
    <location>
        <begin position="561"/>
        <end position="575"/>
    </location>
</feature>
<dbReference type="EMBL" id="CP015378">
    <property type="protein sequence ID" value="ANC76816.1"/>
    <property type="molecule type" value="Genomic_DNA"/>
</dbReference>
<dbReference type="Gene3D" id="2.60.40.2560">
    <property type="match status" value="1"/>
</dbReference>
<keyword evidence="19" id="KW-1185">Reference proteome</keyword>
<dbReference type="PROSITE" id="PS00108">
    <property type="entry name" value="PROTEIN_KINASE_ST"/>
    <property type="match status" value="1"/>
</dbReference>
<dbReference type="NCBIfam" id="NF033483">
    <property type="entry name" value="PknB_PASTA_kin"/>
    <property type="match status" value="1"/>
</dbReference>
<dbReference type="GO" id="GO:0007165">
    <property type="term" value="P:signal transduction"/>
    <property type="evidence" value="ECO:0007669"/>
    <property type="project" value="UniProtKB-ARBA"/>
</dbReference>
<keyword evidence="6" id="KW-0418">Kinase</keyword>
<feature type="binding site" evidence="13">
    <location>
        <position position="39"/>
    </location>
    <ligand>
        <name>ATP</name>
        <dbReference type="ChEBI" id="CHEBI:30616"/>
    </ligand>
</feature>
<dbReference type="PANTHER" id="PTHR43289:SF34">
    <property type="entry name" value="SERINE_THREONINE-PROTEIN KINASE YBDM-RELATED"/>
    <property type="match status" value="1"/>
</dbReference>
<keyword evidence="8" id="KW-0735">Signal-anchor</keyword>
<dbReference type="InterPro" id="IPR011009">
    <property type="entry name" value="Kinase-like_dom_sf"/>
</dbReference>
<evidence type="ECO:0000313" key="18">
    <source>
        <dbReference type="EMBL" id="ANC76816.1"/>
    </source>
</evidence>
<comment type="catalytic activity">
    <reaction evidence="9">
        <text>L-threonyl-[protein] + ATP = O-phospho-L-threonyl-[protein] + ADP + H(+)</text>
        <dbReference type="Rhea" id="RHEA:46608"/>
        <dbReference type="Rhea" id="RHEA-COMP:11060"/>
        <dbReference type="Rhea" id="RHEA-COMP:11605"/>
        <dbReference type="ChEBI" id="CHEBI:15378"/>
        <dbReference type="ChEBI" id="CHEBI:30013"/>
        <dbReference type="ChEBI" id="CHEBI:30616"/>
        <dbReference type="ChEBI" id="CHEBI:61977"/>
        <dbReference type="ChEBI" id="CHEBI:456216"/>
        <dbReference type="EC" id="2.7.11.1"/>
    </reaction>
</comment>
<dbReference type="GO" id="GO:0009847">
    <property type="term" value="P:spore germination"/>
    <property type="evidence" value="ECO:0007669"/>
    <property type="project" value="UniProtKB-ARBA"/>
</dbReference>
<evidence type="ECO:0000256" key="13">
    <source>
        <dbReference type="PROSITE-ProRule" id="PRU10141"/>
    </source>
</evidence>
<dbReference type="Pfam" id="PF00069">
    <property type="entry name" value="Pkinase"/>
    <property type="match status" value="1"/>
</dbReference>
<dbReference type="AlphaFoldDB" id="A0A160ILP4"/>
<dbReference type="InterPro" id="IPR005543">
    <property type="entry name" value="PASTA_dom"/>
</dbReference>
<dbReference type="CDD" id="cd06577">
    <property type="entry name" value="PASTA_pknB"/>
    <property type="match status" value="3"/>
</dbReference>
<evidence type="ECO:0000256" key="4">
    <source>
        <dbReference type="ARBA" id="ARBA00022679"/>
    </source>
</evidence>
<dbReference type="FunFam" id="1.10.510.10:FF:000021">
    <property type="entry name" value="Serine/threonine protein kinase"/>
    <property type="match status" value="1"/>
</dbReference>
<feature type="domain" description="PASTA" evidence="17">
    <location>
        <begin position="492"/>
        <end position="558"/>
    </location>
</feature>
<feature type="region of interest" description="Disordered" evidence="14">
    <location>
        <begin position="456"/>
        <end position="478"/>
    </location>
</feature>
<keyword evidence="15" id="KW-0812">Transmembrane</keyword>
<keyword evidence="15" id="KW-1133">Transmembrane helix</keyword>
<feature type="domain" description="PASTA" evidence="17">
    <location>
        <begin position="356"/>
        <end position="422"/>
    </location>
</feature>
<dbReference type="EC" id="2.7.11.1" evidence="1"/>
<evidence type="ECO:0000256" key="10">
    <source>
        <dbReference type="ARBA" id="ARBA00048679"/>
    </source>
</evidence>
<keyword evidence="15" id="KW-0472">Membrane</keyword>
<proteinExistence type="predicted"/>
<dbReference type="PANTHER" id="PTHR43289">
    <property type="entry name" value="MITOGEN-ACTIVATED PROTEIN KINASE KINASE KINASE 20-RELATED"/>
    <property type="match status" value="1"/>
</dbReference>
<evidence type="ECO:0000313" key="19">
    <source>
        <dbReference type="Proteomes" id="UP000076623"/>
    </source>
</evidence>
<keyword evidence="7 13" id="KW-0067">ATP-binding</keyword>
<evidence type="ECO:0000259" key="16">
    <source>
        <dbReference type="PROSITE" id="PS50011"/>
    </source>
</evidence>
<dbReference type="CDD" id="cd14014">
    <property type="entry name" value="STKc_PknB_like"/>
    <property type="match status" value="1"/>
</dbReference>
<accession>A0A160ILP4</accession>
<dbReference type="PROSITE" id="PS50011">
    <property type="entry name" value="PROTEIN_KINASE_DOM"/>
    <property type="match status" value="1"/>
</dbReference>
<feature type="region of interest" description="Disordered" evidence="14">
    <location>
        <begin position="558"/>
        <end position="583"/>
    </location>
</feature>
<sequence length="676" mass="75264">MIGKRVSGRYKLLEVIGDGGMAIVYRAKDLILDRDVAVKVLRSEFNKDEDFIRRFKREAESATSLNHPNIVSIYDVGEDEEIYFIVMEYVQGKTLKQYIKEHGKISVEESLHIMKQIVSGMAVAHDHGIIHRDIKPHNILITDNGTAKLTDFGIALAITSATITHTNSILGSVHYFSPEQARGGIANAKSDIYSFGAVLYEMVTGRVPFVGDSPVSVALKHLQENVIEPRRLNPEIPQSVENIVLKSLAKNPLKRYDSADELLSDMNSALDPDRMYEQKWNEESEEDEKTKYIPPIVVPPVETPVQKVEAGTEKAKEDKTEKPKKKRNWWLILLISLLLLGGAGIAAFTMMPSIFYVEEVSVPDVVGEEYVDAFDSLRAEGLEVKRQEVFDPEIEEGLVVRQDPTPGTKVKQQAIVTLFVSKGPEKENMPDVEGYNIEDAKERLKEDGFTQININYEESDSEPEGTVLEQSPDRDEKVTPAETEVTLTVSSGTPTVQVENLIGASEQDVKTFADNAGLTVEFSKEFSDTVEKGRVISQNPSPFTQVEKGATISVVLSDGPESVEEEPPPAEEEPPAEDRTVTKDIEVKLDKKDKREPVTVKIVYSDKNASNEVFVEEQITDKKKYKLPLTIAEGGSASYVVYVNGQEEESETINYDDVKSASGRMSRDDQEGDDGD</sequence>
<feature type="domain" description="PASTA" evidence="17">
    <location>
        <begin position="423"/>
        <end position="491"/>
    </location>
</feature>
<dbReference type="GO" id="GO:0071224">
    <property type="term" value="P:cellular response to peptidoglycan"/>
    <property type="evidence" value="ECO:0007669"/>
    <property type="project" value="UniProtKB-ARBA"/>
</dbReference>
<evidence type="ECO:0000256" key="1">
    <source>
        <dbReference type="ARBA" id="ARBA00012513"/>
    </source>
</evidence>
<dbReference type="SUPFAM" id="SSF56112">
    <property type="entry name" value="Protein kinase-like (PK-like)"/>
    <property type="match status" value="1"/>
</dbReference>
<evidence type="ECO:0000256" key="6">
    <source>
        <dbReference type="ARBA" id="ARBA00022777"/>
    </source>
</evidence>
<feature type="domain" description="Protein kinase" evidence="16">
    <location>
        <begin position="10"/>
        <end position="270"/>
    </location>
</feature>
<evidence type="ECO:0000256" key="11">
    <source>
        <dbReference type="ARBA" id="ARBA00060432"/>
    </source>
</evidence>
<protein>
    <recommendedName>
        <fullName evidence="12">Serine/threonine-protein kinase PrkC</fullName>
        <ecNumber evidence="1">2.7.11.1</ecNumber>
    </recommendedName>
</protein>
<evidence type="ECO:0000256" key="5">
    <source>
        <dbReference type="ARBA" id="ARBA00022741"/>
    </source>
</evidence>
<evidence type="ECO:0000256" key="7">
    <source>
        <dbReference type="ARBA" id="ARBA00022840"/>
    </source>
</evidence>
<dbReference type="Gene3D" id="1.10.510.10">
    <property type="entry name" value="Transferase(Phosphotransferase) domain 1"/>
    <property type="match status" value="1"/>
</dbReference>
<dbReference type="KEGG" id="fpn:ABE65_008390"/>
<dbReference type="GO" id="GO:0004674">
    <property type="term" value="F:protein serine/threonine kinase activity"/>
    <property type="evidence" value="ECO:0007669"/>
    <property type="project" value="UniProtKB-KW"/>
</dbReference>
<organism evidence="18 19">
    <name type="scientific">Fictibacillus phosphorivorans</name>
    <dbReference type="NCBI Taxonomy" id="1221500"/>
    <lineage>
        <taxon>Bacteria</taxon>
        <taxon>Bacillati</taxon>
        <taxon>Bacillota</taxon>
        <taxon>Bacilli</taxon>
        <taxon>Bacillales</taxon>
        <taxon>Fictibacillaceae</taxon>
        <taxon>Fictibacillus</taxon>
    </lineage>
</organism>
<evidence type="ECO:0000256" key="8">
    <source>
        <dbReference type="ARBA" id="ARBA00022968"/>
    </source>
</evidence>
<dbReference type="InterPro" id="IPR000719">
    <property type="entry name" value="Prot_kinase_dom"/>
</dbReference>
<evidence type="ECO:0000256" key="2">
    <source>
        <dbReference type="ARBA" id="ARBA00022527"/>
    </source>
</evidence>
<comment type="subcellular location">
    <subcellularLocation>
        <location evidence="11">Spore membrane</location>
        <topology evidence="11">Single-pass type II membrane protein</topology>
    </subcellularLocation>
</comment>
<dbReference type="SMART" id="SM00220">
    <property type="entry name" value="S_TKc"/>
    <property type="match status" value="1"/>
</dbReference>
<dbReference type="InterPro" id="IPR008271">
    <property type="entry name" value="Ser/Thr_kinase_AS"/>
</dbReference>
<dbReference type="PROSITE" id="PS51178">
    <property type="entry name" value="PASTA"/>
    <property type="match status" value="3"/>
</dbReference>
<dbReference type="Gene3D" id="3.30.200.20">
    <property type="entry name" value="Phosphorylase Kinase, domain 1"/>
    <property type="match status" value="1"/>
</dbReference>
<dbReference type="InterPro" id="IPR017441">
    <property type="entry name" value="Protein_kinase_ATP_BS"/>
</dbReference>
<feature type="transmembrane region" description="Helical" evidence="15">
    <location>
        <begin position="329"/>
        <end position="351"/>
    </location>
</feature>
<dbReference type="RefSeq" id="WP_066393550.1">
    <property type="nucleotide sequence ID" value="NZ_CP015378.1"/>
</dbReference>
<evidence type="ECO:0000256" key="12">
    <source>
        <dbReference type="ARBA" id="ARBA00070041"/>
    </source>
</evidence>
<dbReference type="Proteomes" id="UP000076623">
    <property type="component" value="Chromosome"/>
</dbReference>
<keyword evidence="3" id="KW-0309">Germination</keyword>
<dbReference type="PROSITE" id="PS00107">
    <property type="entry name" value="PROTEIN_KINASE_ATP"/>
    <property type="match status" value="1"/>
</dbReference>
<evidence type="ECO:0000256" key="3">
    <source>
        <dbReference type="ARBA" id="ARBA00022544"/>
    </source>
</evidence>
<comment type="catalytic activity">
    <reaction evidence="10">
        <text>L-seryl-[protein] + ATP = O-phospho-L-seryl-[protein] + ADP + H(+)</text>
        <dbReference type="Rhea" id="RHEA:17989"/>
        <dbReference type="Rhea" id="RHEA-COMP:9863"/>
        <dbReference type="Rhea" id="RHEA-COMP:11604"/>
        <dbReference type="ChEBI" id="CHEBI:15378"/>
        <dbReference type="ChEBI" id="CHEBI:29999"/>
        <dbReference type="ChEBI" id="CHEBI:30616"/>
        <dbReference type="ChEBI" id="CHEBI:83421"/>
        <dbReference type="ChEBI" id="CHEBI:456216"/>
        <dbReference type="EC" id="2.7.11.1"/>
    </reaction>
</comment>
<evidence type="ECO:0000256" key="9">
    <source>
        <dbReference type="ARBA" id="ARBA00047899"/>
    </source>
</evidence>
<dbReference type="FunFam" id="3.30.200.20:FF:000035">
    <property type="entry name" value="Serine/threonine protein kinase Stk1"/>
    <property type="match status" value="1"/>
</dbReference>